<dbReference type="InterPro" id="IPR015422">
    <property type="entry name" value="PyrdxlP-dep_Trfase_small"/>
</dbReference>
<proteinExistence type="inferred from homology"/>
<keyword evidence="7" id="KW-0812">Transmembrane</keyword>
<comment type="cofactor">
    <cofactor evidence="1">
        <name>pyridoxal 5'-phosphate</name>
        <dbReference type="ChEBI" id="CHEBI:597326"/>
    </cofactor>
</comment>
<feature type="domain" description="Aminotransferase class I/classII large" evidence="8">
    <location>
        <begin position="90"/>
        <end position="495"/>
    </location>
</feature>
<gene>
    <name evidence="9" type="ORF">TrST_g8197</name>
</gene>
<dbReference type="FunFam" id="3.40.640.10:FF:000024">
    <property type="entry name" value="Kynurenine--oxoglutarate transaminase 3"/>
    <property type="match status" value="1"/>
</dbReference>
<keyword evidence="10" id="KW-1185">Reference proteome</keyword>
<evidence type="ECO:0000313" key="10">
    <source>
        <dbReference type="Proteomes" id="UP001165085"/>
    </source>
</evidence>
<dbReference type="CDD" id="cd00609">
    <property type="entry name" value="AAT_like"/>
    <property type="match status" value="1"/>
</dbReference>
<evidence type="ECO:0000256" key="7">
    <source>
        <dbReference type="SAM" id="Phobius"/>
    </source>
</evidence>
<feature type="transmembrane region" description="Helical" evidence="7">
    <location>
        <begin position="6"/>
        <end position="28"/>
    </location>
</feature>
<keyword evidence="5" id="KW-0663">Pyridoxal phosphate</keyword>
<accession>A0A9W7C345</accession>
<dbReference type="Gene3D" id="3.90.1150.10">
    <property type="entry name" value="Aspartate Aminotransferase, domain 1"/>
    <property type="match status" value="1"/>
</dbReference>
<dbReference type="InterPro" id="IPR015421">
    <property type="entry name" value="PyrdxlP-dep_Trfase_major"/>
</dbReference>
<dbReference type="InterPro" id="IPR015424">
    <property type="entry name" value="PyrdxlP-dep_Trfase"/>
</dbReference>
<comment type="caution">
    <text evidence="9">The sequence shown here is derived from an EMBL/GenBank/DDBJ whole genome shotgun (WGS) entry which is preliminary data.</text>
</comment>
<keyword evidence="7" id="KW-0472">Membrane</keyword>
<feature type="region of interest" description="Disordered" evidence="6">
    <location>
        <begin position="30"/>
        <end position="60"/>
    </location>
</feature>
<dbReference type="SUPFAM" id="SSF53383">
    <property type="entry name" value="PLP-dependent transferases"/>
    <property type="match status" value="1"/>
</dbReference>
<evidence type="ECO:0000256" key="5">
    <source>
        <dbReference type="ARBA" id="ARBA00022898"/>
    </source>
</evidence>
<dbReference type="InterPro" id="IPR004839">
    <property type="entry name" value="Aminotransferase_I/II_large"/>
</dbReference>
<evidence type="ECO:0000256" key="3">
    <source>
        <dbReference type="ARBA" id="ARBA00022576"/>
    </source>
</evidence>
<sequence>MKTFTIVHAALVQFIIIQLLVVPTLSLVSRTGPKTGPTPSKPPQTPTSTVSDSSVSDSSVSLPPSPIVSILGPPTPTVWSHFASLQTPQTINLGQGYPSTSPPQFCLDSLQETVKSGSRIHQYTKSDGHPPLVEQLCKRYSKHMGEEITEENVAVTVGASQALYLSLQTLISPGDEVLIFEPYFDLYINQIKLAGGIPVPVPLDYAVNPLSGQKEWLLNPTTLSNSITPKTRCLIFNSPHNPTGKVFTTSEMSTISSLLLPHSSRITLLSDEVYKYIIHSPPPSSPPTSPPGHTMISSLYPNTLTISSSGKTFSATGWQVGWIIGPKPLLKPIKQMLPYVQFCACSITQDALAKALPLSDSTYTLNGIVYKDYYEYLKLSYVKRRDALIEALEGAGFGVPDYEKVGGGGFFIFAEVTEDIIKRVKESTNGKEYFEMGRTKDWALCEYFIKEVGVGMIPSSPFFSEERVKEGISEKFVRVAFCGEVEDIEEAGRRIRCKEGGDVEACEI</sequence>
<dbReference type="PANTHER" id="PTHR43807:SF20">
    <property type="entry name" value="FI04487P"/>
    <property type="match status" value="1"/>
</dbReference>
<protein>
    <recommendedName>
        <fullName evidence="8">Aminotransferase class I/classII large domain-containing protein</fullName>
    </recommendedName>
</protein>
<keyword evidence="4" id="KW-0808">Transferase</keyword>
<dbReference type="GO" id="GO:0016212">
    <property type="term" value="F:kynurenine-oxoglutarate transaminase activity"/>
    <property type="evidence" value="ECO:0007669"/>
    <property type="project" value="TreeGrafter"/>
</dbReference>
<dbReference type="OrthoDB" id="2414662at2759"/>
<keyword evidence="3" id="KW-0032">Aminotransferase</keyword>
<keyword evidence="7" id="KW-1133">Transmembrane helix</keyword>
<dbReference type="GO" id="GO:0030170">
    <property type="term" value="F:pyridoxal phosphate binding"/>
    <property type="evidence" value="ECO:0007669"/>
    <property type="project" value="InterPro"/>
</dbReference>
<evidence type="ECO:0000256" key="4">
    <source>
        <dbReference type="ARBA" id="ARBA00022679"/>
    </source>
</evidence>
<dbReference type="Gene3D" id="3.40.640.10">
    <property type="entry name" value="Type I PLP-dependent aspartate aminotransferase-like (Major domain)"/>
    <property type="match status" value="1"/>
</dbReference>
<feature type="compositionally biased region" description="Low complexity" evidence="6">
    <location>
        <begin position="46"/>
        <end position="60"/>
    </location>
</feature>
<dbReference type="AlphaFoldDB" id="A0A9W7C345"/>
<dbReference type="Proteomes" id="UP001165085">
    <property type="component" value="Unassembled WGS sequence"/>
</dbReference>
<dbReference type="InterPro" id="IPR051326">
    <property type="entry name" value="Kynurenine-oxoglutarate_AT"/>
</dbReference>
<name>A0A9W7C345_9STRA</name>
<dbReference type="EMBL" id="BRXY01000490">
    <property type="protein sequence ID" value="GMH97373.1"/>
    <property type="molecule type" value="Genomic_DNA"/>
</dbReference>
<dbReference type="Pfam" id="PF00155">
    <property type="entry name" value="Aminotran_1_2"/>
    <property type="match status" value="1"/>
</dbReference>
<comment type="similarity">
    <text evidence="2">Belongs to the class-I pyridoxal-phosphate-dependent aminotransferase family.</text>
</comment>
<evidence type="ECO:0000313" key="9">
    <source>
        <dbReference type="EMBL" id="GMH97373.1"/>
    </source>
</evidence>
<reference evidence="10" key="1">
    <citation type="journal article" date="2023" name="Commun. Biol.">
        <title>Genome analysis of Parmales, the sister group of diatoms, reveals the evolutionary specialization of diatoms from phago-mixotrophs to photoautotrophs.</title>
        <authorList>
            <person name="Ban H."/>
            <person name="Sato S."/>
            <person name="Yoshikawa S."/>
            <person name="Yamada K."/>
            <person name="Nakamura Y."/>
            <person name="Ichinomiya M."/>
            <person name="Sato N."/>
            <person name="Blanc-Mathieu R."/>
            <person name="Endo H."/>
            <person name="Kuwata A."/>
            <person name="Ogata H."/>
        </authorList>
    </citation>
    <scope>NUCLEOTIDE SEQUENCE [LARGE SCALE GENOMIC DNA]</scope>
    <source>
        <strain evidence="10">NIES 3701</strain>
    </source>
</reference>
<evidence type="ECO:0000256" key="1">
    <source>
        <dbReference type="ARBA" id="ARBA00001933"/>
    </source>
</evidence>
<evidence type="ECO:0000256" key="2">
    <source>
        <dbReference type="ARBA" id="ARBA00007441"/>
    </source>
</evidence>
<dbReference type="GO" id="GO:0005737">
    <property type="term" value="C:cytoplasm"/>
    <property type="evidence" value="ECO:0007669"/>
    <property type="project" value="TreeGrafter"/>
</dbReference>
<evidence type="ECO:0000256" key="6">
    <source>
        <dbReference type="SAM" id="MobiDB-lite"/>
    </source>
</evidence>
<evidence type="ECO:0000259" key="8">
    <source>
        <dbReference type="Pfam" id="PF00155"/>
    </source>
</evidence>
<dbReference type="PANTHER" id="PTHR43807">
    <property type="entry name" value="FI04487P"/>
    <property type="match status" value="1"/>
</dbReference>
<organism evidence="9 10">
    <name type="scientific">Triparma strigata</name>
    <dbReference type="NCBI Taxonomy" id="1606541"/>
    <lineage>
        <taxon>Eukaryota</taxon>
        <taxon>Sar</taxon>
        <taxon>Stramenopiles</taxon>
        <taxon>Ochrophyta</taxon>
        <taxon>Bolidophyceae</taxon>
        <taxon>Parmales</taxon>
        <taxon>Triparmaceae</taxon>
        <taxon>Triparma</taxon>
    </lineage>
</organism>